<protein>
    <submittedName>
        <fullName evidence="1">Uncharacterized protein MANES_18G138700</fullName>
    </submittedName>
</protein>
<evidence type="ECO:0000313" key="1">
    <source>
        <dbReference type="EMBL" id="MBW94662.1"/>
    </source>
</evidence>
<dbReference type="AlphaFoldDB" id="A0A2P2JMH6"/>
<accession>A0A2P2JMH6</accession>
<dbReference type="EMBL" id="GGEC01014179">
    <property type="protein sequence ID" value="MBW94662.1"/>
    <property type="molecule type" value="Transcribed_RNA"/>
</dbReference>
<proteinExistence type="predicted"/>
<name>A0A2P2JMH6_RHIMU</name>
<organism evidence="1">
    <name type="scientific">Rhizophora mucronata</name>
    <name type="common">Asiatic mangrove</name>
    <dbReference type="NCBI Taxonomy" id="61149"/>
    <lineage>
        <taxon>Eukaryota</taxon>
        <taxon>Viridiplantae</taxon>
        <taxon>Streptophyta</taxon>
        <taxon>Embryophyta</taxon>
        <taxon>Tracheophyta</taxon>
        <taxon>Spermatophyta</taxon>
        <taxon>Magnoliopsida</taxon>
        <taxon>eudicotyledons</taxon>
        <taxon>Gunneridae</taxon>
        <taxon>Pentapetalae</taxon>
        <taxon>rosids</taxon>
        <taxon>fabids</taxon>
        <taxon>Malpighiales</taxon>
        <taxon>Rhizophoraceae</taxon>
        <taxon>Rhizophora</taxon>
    </lineage>
</organism>
<reference evidence="1" key="1">
    <citation type="submission" date="2018-02" db="EMBL/GenBank/DDBJ databases">
        <title>Rhizophora mucronata_Transcriptome.</title>
        <authorList>
            <person name="Meera S.P."/>
            <person name="Sreeshan A."/>
            <person name="Augustine A."/>
        </authorList>
    </citation>
    <scope>NUCLEOTIDE SEQUENCE</scope>
    <source>
        <tissue evidence="1">Leaf</tissue>
    </source>
</reference>
<sequence>MHKAERERESNINKKIETLQPILAYPTTKAIKIKENLKFKFEKQIQKKGSNWLLKHARTLLRQVKTRIQNNQSIMIESNIDLGR</sequence>